<dbReference type="EMBL" id="CP022579">
    <property type="protein sequence ID" value="QEL63922.1"/>
    <property type="molecule type" value="Genomic_DNA"/>
</dbReference>
<dbReference type="InterPro" id="IPR011335">
    <property type="entry name" value="Restrct_endonuc-II-like"/>
</dbReference>
<evidence type="ECO:0000313" key="3">
    <source>
        <dbReference type="Proteomes" id="UP000323671"/>
    </source>
</evidence>
<dbReference type="Pfam" id="PF08722">
    <property type="entry name" value="Tn7_TnsA-like_N"/>
    <property type="match status" value="1"/>
</dbReference>
<dbReference type="Proteomes" id="UP000323671">
    <property type="component" value="Chromosome"/>
</dbReference>
<sequence length="349" mass="39715">MELAEQIERDIGTLVDKHRRAALESPSRKETLLHWLATIDTPTSTLKKRRRVMTWDKLNTRIQQGYGMGHGADYQPWLTLRRKNSSRESNQVAAHLHPLHRPGYFFSRGEYQIALLLLWLGIHDLREQYPLWPIAHPHPLYGAPGTDGLQLGYCTGLLDIAAEAGIEHGHFPGTDIPYVATIDFLVTVRDGSDFDLVAISCKPIEDPAQEVKWRTLERLELERRYAERNGIRYLIISSRFVPILMAGQLEWCMERASLADTPHLAQSVLGFSREFTSAPNLAVSDAVARASESQQLSLEEGWAVFRHCAWTQAIDIDLSTPLLTSYPARRSGRTLRERLRRSLFEGRAK</sequence>
<feature type="domain" description="TnsA endonuclease N-terminal" evidence="1">
    <location>
        <begin position="159"/>
        <end position="237"/>
    </location>
</feature>
<dbReference type="KEGG" id="otr:OTERR_04460"/>
<dbReference type="CDD" id="cd22362">
    <property type="entry name" value="TnsA_endonuclease-like"/>
    <property type="match status" value="1"/>
</dbReference>
<evidence type="ECO:0000313" key="2">
    <source>
        <dbReference type="EMBL" id="QEL63922.1"/>
    </source>
</evidence>
<keyword evidence="3" id="KW-1185">Reference proteome</keyword>
<dbReference type="SUPFAM" id="SSF52980">
    <property type="entry name" value="Restriction endonuclease-like"/>
    <property type="match status" value="1"/>
</dbReference>
<organism evidence="2 3">
    <name type="scientific">Oryzomicrobium terrae</name>
    <dbReference type="NCBI Taxonomy" id="1735038"/>
    <lineage>
        <taxon>Bacteria</taxon>
        <taxon>Pseudomonadati</taxon>
        <taxon>Pseudomonadota</taxon>
        <taxon>Betaproteobacteria</taxon>
        <taxon>Rhodocyclales</taxon>
        <taxon>Rhodocyclaceae</taxon>
        <taxon>Oryzomicrobium</taxon>
    </lineage>
</organism>
<accession>A0A5C1E4T4</accession>
<protein>
    <recommendedName>
        <fullName evidence="1">TnsA endonuclease N-terminal domain-containing protein</fullName>
    </recommendedName>
</protein>
<proteinExistence type="predicted"/>
<dbReference type="AlphaFoldDB" id="A0A5C1E4T4"/>
<dbReference type="GO" id="GO:0003676">
    <property type="term" value="F:nucleic acid binding"/>
    <property type="evidence" value="ECO:0007669"/>
    <property type="project" value="InterPro"/>
</dbReference>
<dbReference type="RefSeq" id="WP_149424731.1">
    <property type="nucleotide sequence ID" value="NZ_CP022579.1"/>
</dbReference>
<gene>
    <name evidence="2" type="ORF">OTERR_04460</name>
</gene>
<dbReference type="InterPro" id="IPR011856">
    <property type="entry name" value="tRNA_endonuc-like_dom_sf"/>
</dbReference>
<dbReference type="Gene3D" id="3.40.1350.10">
    <property type="match status" value="1"/>
</dbReference>
<name>A0A5C1E4T4_9RHOO</name>
<dbReference type="InterPro" id="IPR014833">
    <property type="entry name" value="TnsA_N"/>
</dbReference>
<evidence type="ECO:0000259" key="1">
    <source>
        <dbReference type="Pfam" id="PF08722"/>
    </source>
</evidence>
<reference evidence="2 3" key="1">
    <citation type="submission" date="2017-07" db="EMBL/GenBank/DDBJ databases">
        <title>Complete genome sequence of Oryzomicrobium terrae TPP412.</title>
        <authorList>
            <person name="Chiu L.-W."/>
            <person name="Lo K.-J."/>
            <person name="Tsai Y.-M."/>
            <person name="Lin S.-S."/>
            <person name="Kuo C.-H."/>
            <person name="Liu C.-T."/>
        </authorList>
    </citation>
    <scope>NUCLEOTIDE SEQUENCE [LARGE SCALE GENOMIC DNA]</scope>
    <source>
        <strain evidence="2 3">TPP412</strain>
    </source>
</reference>